<dbReference type="InterPro" id="IPR027417">
    <property type="entry name" value="P-loop_NTPase"/>
</dbReference>
<dbReference type="CDD" id="cd00106">
    <property type="entry name" value="KISc"/>
    <property type="match status" value="1"/>
</dbReference>
<evidence type="ECO:0000256" key="4">
    <source>
        <dbReference type="ARBA" id="ARBA00023212"/>
    </source>
</evidence>
<sequence length="826" mass="93697">MTELNKFNLNQLEEKQDKISNSINDGSIFRPDSSSSKIKNTIKESTSFQDEFVMNNMVSKRKLTADIPFYMKAFDTFQSKVAIESSKDFSLPLLSDKQRKSCSTITSTCASTSLSQSSSLAGASSNINVVVRVRPMVKKAGKKERSIIDYPGEGVLWIEAGFNQSKSFTFNSVFNESFDQETFFERSGIIELIDKALCGYSCTVFAFGATGSGKTHTITGPQDQKLEIMLKDNEKYGIIPRSFKYLFEQIKLKTDIEYSIKASFLEIYNEKVKDLINTSNQNSLPVRWCSKDGFYAENLTKVECRELNHLFDVLSEGSAMRQVGQHLLNDYSSRSHSMLILFLDGVEHNSNVIKHGKINFVDLAGSERVKISKSAGKAFVESSNINKSLLTLGNCISALGDLKNSQRHIPYRDSKLTKLLTDALGGDGYTLMIACISPAFKDFHDSINTLRYANRAKNIKSKPIIKMDPKEQLILELKEKVKSLKAENACLREQFSETTSDFKMMTNPMQIKEFCCDDLLKPSVGSDSFSSFNSSDLNFCDQISFDSRLRATTAICALGARNGLYEMIQEYMNENERLKAENMKLYHNKSLSQEKRDQVWLNANVNANEILSENIHSLGQTNTIILPKIQHGYPNIVSKNQDVIDSEKLLHERWSNRQVNDINALQLTYNKMKLHGIKTSNQDEVNKHQCKKIQNIDNKQQCKRVKSIENKQLFKKVQRIENRLCSSFKSVSADKLPGYAAKFAFRQEMCQNSKRQYLKDYISLPESINTSPISVGYPNHTCGLYYYGSKSAESFTNKTDQLHFDLEFLLNQIRAEVLQNKKNTGN</sequence>
<keyword evidence="7" id="KW-0175">Coiled coil</keyword>
<evidence type="ECO:0000313" key="10">
    <source>
        <dbReference type="RefSeq" id="XP_065664238.1"/>
    </source>
</evidence>
<evidence type="ECO:0000313" key="9">
    <source>
        <dbReference type="Proteomes" id="UP001652625"/>
    </source>
</evidence>
<proteinExistence type="inferred from homology"/>
<dbReference type="PANTHER" id="PTHR47969">
    <property type="entry name" value="CHROMOSOME-ASSOCIATED KINESIN KIF4A-RELATED"/>
    <property type="match status" value="1"/>
</dbReference>
<dbReference type="InterPro" id="IPR001752">
    <property type="entry name" value="Kinesin_motor_dom"/>
</dbReference>
<evidence type="ECO:0000256" key="7">
    <source>
        <dbReference type="SAM" id="Coils"/>
    </source>
</evidence>
<evidence type="ECO:0000256" key="5">
    <source>
        <dbReference type="PROSITE-ProRule" id="PRU00283"/>
    </source>
</evidence>
<evidence type="ECO:0000256" key="1">
    <source>
        <dbReference type="ARBA" id="ARBA00004245"/>
    </source>
</evidence>
<keyword evidence="3 5" id="KW-0067">ATP-binding</keyword>
<comment type="subcellular location">
    <subcellularLocation>
        <location evidence="1">Cytoplasm</location>
        <location evidence="1">Cytoskeleton</location>
    </subcellularLocation>
</comment>
<feature type="binding site" evidence="5">
    <location>
        <begin position="208"/>
        <end position="215"/>
    </location>
    <ligand>
        <name>ATP</name>
        <dbReference type="ChEBI" id="CHEBI:30616"/>
    </ligand>
</feature>
<dbReference type="SUPFAM" id="SSF52540">
    <property type="entry name" value="P-loop containing nucleoside triphosphate hydrolases"/>
    <property type="match status" value="1"/>
</dbReference>
<dbReference type="InterPro" id="IPR027640">
    <property type="entry name" value="Kinesin-like_fam"/>
</dbReference>
<feature type="coiled-coil region" evidence="7">
    <location>
        <begin position="561"/>
        <end position="588"/>
    </location>
</feature>
<dbReference type="GeneID" id="100199751"/>
<comment type="similarity">
    <text evidence="5 6">Belongs to the TRAFAC class myosin-kinesin ATPase superfamily. Kinesin family.</text>
</comment>
<evidence type="ECO:0000256" key="3">
    <source>
        <dbReference type="ARBA" id="ARBA00022840"/>
    </source>
</evidence>
<dbReference type="PROSITE" id="PS50067">
    <property type="entry name" value="KINESIN_MOTOR_2"/>
    <property type="match status" value="1"/>
</dbReference>
<keyword evidence="5 6" id="KW-0505">Motor protein</keyword>
<gene>
    <name evidence="10" type="primary">LOC100199751</name>
</gene>
<feature type="coiled-coil region" evidence="7">
    <location>
        <begin position="467"/>
        <end position="494"/>
    </location>
</feature>
<keyword evidence="9" id="KW-1185">Reference proteome</keyword>
<evidence type="ECO:0000259" key="8">
    <source>
        <dbReference type="PROSITE" id="PS50067"/>
    </source>
</evidence>
<dbReference type="Pfam" id="PF00225">
    <property type="entry name" value="Kinesin"/>
    <property type="match status" value="1"/>
</dbReference>
<dbReference type="InterPro" id="IPR019821">
    <property type="entry name" value="Kinesin_motor_CS"/>
</dbReference>
<keyword evidence="2 5" id="KW-0547">Nucleotide-binding</keyword>
<reference evidence="10" key="1">
    <citation type="submission" date="2025-08" db="UniProtKB">
        <authorList>
            <consortium name="RefSeq"/>
        </authorList>
    </citation>
    <scope>IDENTIFICATION</scope>
</reference>
<dbReference type="PANTHER" id="PTHR47969:SF33">
    <property type="entry name" value="KINESIN-LIKE PROTEIN"/>
    <property type="match status" value="1"/>
</dbReference>
<dbReference type="SMART" id="SM00129">
    <property type="entry name" value="KISc"/>
    <property type="match status" value="1"/>
</dbReference>
<keyword evidence="6" id="KW-0493">Microtubule</keyword>
<keyword evidence="4" id="KW-0963">Cytoplasm</keyword>
<dbReference type="InterPro" id="IPR036961">
    <property type="entry name" value="Kinesin_motor_dom_sf"/>
</dbReference>
<evidence type="ECO:0000256" key="2">
    <source>
        <dbReference type="ARBA" id="ARBA00022741"/>
    </source>
</evidence>
<evidence type="ECO:0000256" key="6">
    <source>
        <dbReference type="RuleBase" id="RU000394"/>
    </source>
</evidence>
<dbReference type="Gene3D" id="3.40.850.10">
    <property type="entry name" value="Kinesin motor domain"/>
    <property type="match status" value="1"/>
</dbReference>
<dbReference type="Proteomes" id="UP001652625">
    <property type="component" value="Chromosome 10"/>
</dbReference>
<dbReference type="PRINTS" id="PR00380">
    <property type="entry name" value="KINESINHEAVY"/>
</dbReference>
<dbReference type="RefSeq" id="XP_065664238.1">
    <property type="nucleotide sequence ID" value="XM_065808166.1"/>
</dbReference>
<accession>A0ABM4CQU3</accession>
<keyword evidence="4" id="KW-0206">Cytoskeleton</keyword>
<protein>
    <recommendedName>
        <fullName evidence="6">Kinesin-like protein</fullName>
    </recommendedName>
</protein>
<dbReference type="PROSITE" id="PS00411">
    <property type="entry name" value="KINESIN_MOTOR_1"/>
    <property type="match status" value="1"/>
</dbReference>
<organism evidence="9 10">
    <name type="scientific">Hydra vulgaris</name>
    <name type="common">Hydra</name>
    <name type="synonym">Hydra attenuata</name>
    <dbReference type="NCBI Taxonomy" id="6087"/>
    <lineage>
        <taxon>Eukaryota</taxon>
        <taxon>Metazoa</taxon>
        <taxon>Cnidaria</taxon>
        <taxon>Hydrozoa</taxon>
        <taxon>Hydroidolina</taxon>
        <taxon>Anthoathecata</taxon>
        <taxon>Aplanulata</taxon>
        <taxon>Hydridae</taxon>
        <taxon>Hydra</taxon>
    </lineage>
</organism>
<feature type="domain" description="Kinesin motor" evidence="8">
    <location>
        <begin position="126"/>
        <end position="459"/>
    </location>
</feature>
<name>A0ABM4CQU3_HYDVU</name>